<dbReference type="AlphaFoldDB" id="A0A5N1JBD6"/>
<name>A0A5N1JBD6_9BACT</name>
<accession>A0A5N1JBD6</accession>
<feature type="compositionally biased region" description="Low complexity" evidence="1">
    <location>
        <begin position="53"/>
        <end position="71"/>
    </location>
</feature>
<gene>
    <name evidence="2" type="ORF">F0P94_03605</name>
</gene>
<reference evidence="2 3" key="1">
    <citation type="submission" date="2019-09" db="EMBL/GenBank/DDBJ databases">
        <title>Genome sequence of Adhaeribacter sp. M2.</title>
        <authorList>
            <person name="Srinivasan S."/>
        </authorList>
    </citation>
    <scope>NUCLEOTIDE SEQUENCE [LARGE SCALE GENOMIC DNA]</scope>
    <source>
        <strain evidence="2 3">M2</strain>
    </source>
</reference>
<evidence type="ECO:0000256" key="1">
    <source>
        <dbReference type="SAM" id="MobiDB-lite"/>
    </source>
</evidence>
<organism evidence="2 3">
    <name type="scientific">Adhaeribacter soli</name>
    <dbReference type="NCBI Taxonomy" id="2607655"/>
    <lineage>
        <taxon>Bacteria</taxon>
        <taxon>Pseudomonadati</taxon>
        <taxon>Bacteroidota</taxon>
        <taxon>Cytophagia</taxon>
        <taxon>Cytophagales</taxon>
        <taxon>Hymenobacteraceae</taxon>
        <taxon>Adhaeribacter</taxon>
    </lineage>
</organism>
<dbReference type="RefSeq" id="WP_150902350.1">
    <property type="nucleotide sequence ID" value="NZ_VTWT01000001.1"/>
</dbReference>
<protein>
    <submittedName>
        <fullName evidence="2">Uncharacterized protein</fullName>
    </submittedName>
</protein>
<keyword evidence="3" id="KW-1185">Reference proteome</keyword>
<dbReference type="Proteomes" id="UP000326570">
    <property type="component" value="Unassembled WGS sequence"/>
</dbReference>
<comment type="caution">
    <text evidence="2">The sequence shown here is derived from an EMBL/GenBank/DDBJ whole genome shotgun (WGS) entry which is preliminary data.</text>
</comment>
<sequence>MRTAEGRKYKPFSKFNFRFDNNQVSSASVYKRYVAYNKKQESKGRRNKPTMVAKKSTQPKPATPQTPTAKTGVAMVQ</sequence>
<proteinExistence type="predicted"/>
<evidence type="ECO:0000313" key="3">
    <source>
        <dbReference type="Proteomes" id="UP000326570"/>
    </source>
</evidence>
<dbReference type="EMBL" id="VTWT01000001">
    <property type="protein sequence ID" value="KAA9346179.1"/>
    <property type="molecule type" value="Genomic_DNA"/>
</dbReference>
<evidence type="ECO:0000313" key="2">
    <source>
        <dbReference type="EMBL" id="KAA9346179.1"/>
    </source>
</evidence>
<feature type="region of interest" description="Disordered" evidence="1">
    <location>
        <begin position="38"/>
        <end position="77"/>
    </location>
</feature>